<dbReference type="Pfam" id="PF02424">
    <property type="entry name" value="ApbE"/>
    <property type="match status" value="1"/>
</dbReference>
<comment type="cofactor">
    <cofactor evidence="1">
        <name>Mg(2+)</name>
        <dbReference type="ChEBI" id="CHEBI:18420"/>
    </cofactor>
</comment>
<dbReference type="GO" id="GO:0016740">
    <property type="term" value="F:transferase activity"/>
    <property type="evidence" value="ECO:0007669"/>
    <property type="project" value="UniProtKB-KW"/>
</dbReference>
<dbReference type="PIRSF" id="PIRSF006268">
    <property type="entry name" value="ApbE"/>
    <property type="match status" value="1"/>
</dbReference>
<dbReference type="InterPro" id="IPR024932">
    <property type="entry name" value="ApbE"/>
</dbReference>
<gene>
    <name evidence="11" type="ORF">MNBD_ALPHA01-1245</name>
</gene>
<keyword evidence="5" id="KW-0808">Transferase</keyword>
<evidence type="ECO:0000256" key="4">
    <source>
        <dbReference type="ARBA" id="ARBA00022630"/>
    </source>
</evidence>
<evidence type="ECO:0000256" key="6">
    <source>
        <dbReference type="ARBA" id="ARBA00022723"/>
    </source>
</evidence>
<keyword evidence="8" id="KW-0460">Magnesium</keyword>
<evidence type="ECO:0000256" key="9">
    <source>
        <dbReference type="ARBA" id="ARBA00031306"/>
    </source>
</evidence>
<keyword evidence="7" id="KW-0274">FAD</keyword>
<reference evidence="11" key="1">
    <citation type="submission" date="2018-06" db="EMBL/GenBank/DDBJ databases">
        <authorList>
            <person name="Zhirakovskaya E."/>
        </authorList>
    </citation>
    <scope>NUCLEOTIDE SEQUENCE</scope>
</reference>
<proteinExistence type="predicted"/>
<organism evidence="11">
    <name type="scientific">hydrothermal vent metagenome</name>
    <dbReference type="NCBI Taxonomy" id="652676"/>
    <lineage>
        <taxon>unclassified sequences</taxon>
        <taxon>metagenomes</taxon>
        <taxon>ecological metagenomes</taxon>
    </lineage>
</organism>
<dbReference type="InterPro" id="IPR006311">
    <property type="entry name" value="TAT_signal"/>
</dbReference>
<dbReference type="PROSITE" id="PS51318">
    <property type="entry name" value="TAT"/>
    <property type="match status" value="1"/>
</dbReference>
<accession>A0A3B0SY50</accession>
<evidence type="ECO:0000256" key="10">
    <source>
        <dbReference type="ARBA" id="ARBA00048540"/>
    </source>
</evidence>
<feature type="non-terminal residue" evidence="11">
    <location>
        <position position="317"/>
    </location>
</feature>
<dbReference type="Gene3D" id="3.10.520.10">
    <property type="entry name" value="ApbE-like domains"/>
    <property type="match status" value="1"/>
</dbReference>
<keyword evidence="4" id="KW-0285">Flavoprotein</keyword>
<dbReference type="EC" id="2.7.1.180" evidence="2"/>
<sequence>MKMNMIRQKINRRRFITISAATGLALLDPARISAANRTDTRKTIMIRWQGAALGAKAQIMLYSDNPAGAQEIFRDCQQEIHRLENIFSLYREHSAISRLNAAGHLDNPPFEFLELMSRCLSCYQITGGAFDVTIQPLWKLYADHFSKPGADPAGPSGDDIAGVLRLVGSDKVTLESGGISFRKPGMGISLNGVAQGYITDRVSRILRDGGLTNILVHMGETYASGRHNDGRPWTAGISSPLKDRKILRQIPLRDMALATSGGYGSPFSDQSQLHHLLDPKTGRSADHYGAVSVLAKDATTADMLSTALYVMTPDRIP</sequence>
<evidence type="ECO:0000256" key="2">
    <source>
        <dbReference type="ARBA" id="ARBA00011955"/>
    </source>
</evidence>
<evidence type="ECO:0000313" key="11">
    <source>
        <dbReference type="EMBL" id="VAW06017.1"/>
    </source>
</evidence>
<evidence type="ECO:0000256" key="1">
    <source>
        <dbReference type="ARBA" id="ARBA00001946"/>
    </source>
</evidence>
<evidence type="ECO:0000256" key="8">
    <source>
        <dbReference type="ARBA" id="ARBA00022842"/>
    </source>
</evidence>
<keyword evidence="6" id="KW-0479">Metal-binding</keyword>
<dbReference type="PANTHER" id="PTHR30040">
    <property type="entry name" value="THIAMINE BIOSYNTHESIS LIPOPROTEIN APBE"/>
    <property type="match status" value="1"/>
</dbReference>
<dbReference type="InterPro" id="IPR003374">
    <property type="entry name" value="ApbE-like_sf"/>
</dbReference>
<name>A0A3B0SY50_9ZZZZ</name>
<dbReference type="AlphaFoldDB" id="A0A3B0SY50"/>
<evidence type="ECO:0000256" key="5">
    <source>
        <dbReference type="ARBA" id="ARBA00022679"/>
    </source>
</evidence>
<dbReference type="GO" id="GO:0046872">
    <property type="term" value="F:metal ion binding"/>
    <property type="evidence" value="ECO:0007669"/>
    <property type="project" value="UniProtKB-KW"/>
</dbReference>
<protein>
    <recommendedName>
        <fullName evidence="3">FAD:protein FMN transferase</fullName>
        <ecNumber evidence="2">2.7.1.180</ecNumber>
    </recommendedName>
    <alternativeName>
        <fullName evidence="9">Flavin transferase</fullName>
    </alternativeName>
</protein>
<evidence type="ECO:0000256" key="7">
    <source>
        <dbReference type="ARBA" id="ARBA00022827"/>
    </source>
</evidence>
<dbReference type="PANTHER" id="PTHR30040:SF2">
    <property type="entry name" value="FAD:PROTEIN FMN TRANSFERASE"/>
    <property type="match status" value="1"/>
</dbReference>
<comment type="catalytic activity">
    <reaction evidence="10">
        <text>L-threonyl-[protein] + FAD = FMN-L-threonyl-[protein] + AMP + H(+)</text>
        <dbReference type="Rhea" id="RHEA:36847"/>
        <dbReference type="Rhea" id="RHEA-COMP:11060"/>
        <dbReference type="Rhea" id="RHEA-COMP:11061"/>
        <dbReference type="ChEBI" id="CHEBI:15378"/>
        <dbReference type="ChEBI" id="CHEBI:30013"/>
        <dbReference type="ChEBI" id="CHEBI:57692"/>
        <dbReference type="ChEBI" id="CHEBI:74257"/>
        <dbReference type="ChEBI" id="CHEBI:456215"/>
        <dbReference type="EC" id="2.7.1.180"/>
    </reaction>
</comment>
<dbReference type="SUPFAM" id="SSF143631">
    <property type="entry name" value="ApbE-like"/>
    <property type="match status" value="1"/>
</dbReference>
<dbReference type="EMBL" id="UOEJ01000224">
    <property type="protein sequence ID" value="VAW06017.1"/>
    <property type="molecule type" value="Genomic_DNA"/>
</dbReference>
<evidence type="ECO:0000256" key="3">
    <source>
        <dbReference type="ARBA" id="ARBA00016337"/>
    </source>
</evidence>